<keyword evidence="4" id="KW-1185">Reference proteome</keyword>
<reference evidence="3 4" key="1">
    <citation type="submission" date="2024-05" db="EMBL/GenBank/DDBJ databases">
        <authorList>
            <person name="Wallberg A."/>
        </authorList>
    </citation>
    <scope>NUCLEOTIDE SEQUENCE [LARGE SCALE GENOMIC DNA]</scope>
</reference>
<evidence type="ECO:0000256" key="2">
    <source>
        <dbReference type="SAM" id="SignalP"/>
    </source>
</evidence>
<sequence length="283" mass="31302">MLLKVVAILGVVVCACNGSPLHPNNAPVYKENPKHGELSEEELQLVLVPSYSLFSALVSSPTEGSRSRRSTSENEKRFEALQHKFDFRLYPVENLLSDKFVFLKHIGNKRVIGELANEELVGIYQGKDEQQENTLIALELGDSGGETMDLIRGPDAEPNIYGSMDSGVLTGKLRPIREARNIEQEPIILVESQATMDAPWAVDDHGPALVRVRRDSPPPGYGAPPMHHAAPTSEPVPKPQSYSRTYTPATIGPVYTFVKTDYHGNFKWGVRHRAGTQYAGSYH</sequence>
<protein>
    <submittedName>
        <fullName evidence="3">Uncharacterized protein</fullName>
    </submittedName>
</protein>
<dbReference type="EMBL" id="CAXKWB010015290">
    <property type="protein sequence ID" value="CAL4113242.1"/>
    <property type="molecule type" value="Genomic_DNA"/>
</dbReference>
<evidence type="ECO:0000313" key="3">
    <source>
        <dbReference type="EMBL" id="CAL4113242.1"/>
    </source>
</evidence>
<proteinExistence type="predicted"/>
<feature type="signal peptide" evidence="2">
    <location>
        <begin position="1"/>
        <end position="18"/>
    </location>
</feature>
<keyword evidence="2" id="KW-0732">Signal</keyword>
<organism evidence="3 4">
    <name type="scientific">Meganyctiphanes norvegica</name>
    <name type="common">Northern krill</name>
    <name type="synonym">Thysanopoda norvegica</name>
    <dbReference type="NCBI Taxonomy" id="48144"/>
    <lineage>
        <taxon>Eukaryota</taxon>
        <taxon>Metazoa</taxon>
        <taxon>Ecdysozoa</taxon>
        <taxon>Arthropoda</taxon>
        <taxon>Crustacea</taxon>
        <taxon>Multicrustacea</taxon>
        <taxon>Malacostraca</taxon>
        <taxon>Eumalacostraca</taxon>
        <taxon>Eucarida</taxon>
        <taxon>Euphausiacea</taxon>
        <taxon>Euphausiidae</taxon>
        <taxon>Meganyctiphanes</taxon>
    </lineage>
</organism>
<feature type="chain" id="PRO_5043763534" evidence="2">
    <location>
        <begin position="19"/>
        <end position="283"/>
    </location>
</feature>
<comment type="caution">
    <text evidence="3">The sequence shown here is derived from an EMBL/GenBank/DDBJ whole genome shotgun (WGS) entry which is preliminary data.</text>
</comment>
<evidence type="ECO:0000313" key="4">
    <source>
        <dbReference type="Proteomes" id="UP001497623"/>
    </source>
</evidence>
<evidence type="ECO:0000256" key="1">
    <source>
        <dbReference type="SAM" id="MobiDB-lite"/>
    </source>
</evidence>
<feature type="region of interest" description="Disordered" evidence="1">
    <location>
        <begin position="214"/>
        <end position="244"/>
    </location>
</feature>
<dbReference type="PROSITE" id="PS51257">
    <property type="entry name" value="PROKAR_LIPOPROTEIN"/>
    <property type="match status" value="1"/>
</dbReference>
<gene>
    <name evidence="3" type="ORF">MNOR_LOCUS20077</name>
</gene>
<accession>A0AAV2R303</accession>
<dbReference type="AlphaFoldDB" id="A0AAV2R303"/>
<name>A0AAV2R303_MEGNR</name>
<dbReference type="Proteomes" id="UP001497623">
    <property type="component" value="Unassembled WGS sequence"/>
</dbReference>